<sequence length="74" mass="8298">MTLLKRAEPKLEARVLQNAKRFIPDVSNLKVYLMLKPNGTFLKNDNGQVAMELLTDEELSDYLHKGAVALKVGV</sequence>
<comment type="caution">
    <text evidence="1">The sequence shown here is derived from an EMBL/GenBank/DDBJ whole genome shotgun (WGS) entry which is preliminary data.</text>
</comment>
<keyword evidence="2" id="KW-1185">Reference proteome</keyword>
<reference evidence="1" key="1">
    <citation type="submission" date="2024-06" db="EMBL/GenBank/DDBJ databases">
        <title>Vaginal Lactobacillus fatty acid response mechanisms reveal a metabolite-targeted strategy for bacterial vaginosis treatment.</title>
        <authorList>
            <person name="Zhu M."/>
            <person name="Blainey P.C."/>
            <person name="Bloom S.M."/>
            <person name="Kwon D.S."/>
        </authorList>
    </citation>
    <scope>NUCLEOTIDE SEQUENCE</scope>
    <source>
        <strain evidence="1">194_F1_1</strain>
    </source>
</reference>
<accession>A0ABV2BCY4</accession>
<organism evidence="1 2">
    <name type="scientific">Lactobacillus crispatus</name>
    <dbReference type="NCBI Taxonomy" id="47770"/>
    <lineage>
        <taxon>Bacteria</taxon>
        <taxon>Bacillati</taxon>
        <taxon>Bacillota</taxon>
        <taxon>Bacilli</taxon>
        <taxon>Lactobacillales</taxon>
        <taxon>Lactobacillaceae</taxon>
        <taxon>Lactobacillus</taxon>
    </lineage>
</organism>
<name>A0ABV2BCY4_9LACO</name>
<protein>
    <submittedName>
        <fullName evidence="1">Uncharacterized protein</fullName>
    </submittedName>
</protein>
<dbReference type="EMBL" id="JBETVU010000013">
    <property type="protein sequence ID" value="MES5151085.1"/>
    <property type="molecule type" value="Genomic_DNA"/>
</dbReference>
<evidence type="ECO:0000313" key="1">
    <source>
        <dbReference type="EMBL" id="MES5151085.1"/>
    </source>
</evidence>
<evidence type="ECO:0000313" key="2">
    <source>
        <dbReference type="Proteomes" id="UP001434419"/>
    </source>
</evidence>
<gene>
    <name evidence="1" type="ORF">ABVC42_14735</name>
</gene>
<dbReference type="RefSeq" id="WP_133476380.1">
    <property type="nucleotide sequence ID" value="NZ_JBETVU010000013.1"/>
</dbReference>
<dbReference type="Proteomes" id="UP001434419">
    <property type="component" value="Unassembled WGS sequence"/>
</dbReference>
<proteinExistence type="predicted"/>